<dbReference type="AlphaFoldDB" id="A0A177ATY7"/>
<organism evidence="1 2">
    <name type="scientific">Intoshia linei</name>
    <dbReference type="NCBI Taxonomy" id="1819745"/>
    <lineage>
        <taxon>Eukaryota</taxon>
        <taxon>Metazoa</taxon>
        <taxon>Spiralia</taxon>
        <taxon>Lophotrochozoa</taxon>
        <taxon>Mesozoa</taxon>
        <taxon>Orthonectida</taxon>
        <taxon>Rhopaluridae</taxon>
        <taxon>Intoshia</taxon>
    </lineage>
</organism>
<dbReference type="Proteomes" id="UP000078046">
    <property type="component" value="Unassembled WGS sequence"/>
</dbReference>
<dbReference type="OrthoDB" id="6612379at2759"/>
<keyword evidence="2" id="KW-1185">Reference proteome</keyword>
<reference evidence="1 2" key="1">
    <citation type="submission" date="2016-04" db="EMBL/GenBank/DDBJ databases">
        <title>The genome of Intoshia linei affirms orthonectids as highly simplified spiralians.</title>
        <authorList>
            <person name="Mikhailov K.V."/>
            <person name="Slusarev G.S."/>
            <person name="Nikitin M.A."/>
            <person name="Logacheva M.D."/>
            <person name="Penin A."/>
            <person name="Aleoshin V."/>
            <person name="Panchin Y.V."/>
        </authorList>
    </citation>
    <scope>NUCLEOTIDE SEQUENCE [LARGE SCALE GENOMIC DNA]</scope>
    <source>
        <strain evidence="1">Intl2013</strain>
        <tissue evidence="1">Whole animal</tissue>
    </source>
</reference>
<accession>A0A177ATY7</accession>
<comment type="caution">
    <text evidence="1">The sequence shown here is derived from an EMBL/GenBank/DDBJ whole genome shotgun (WGS) entry which is preliminary data.</text>
</comment>
<protein>
    <submittedName>
        <fullName evidence="1">Uncharacterized protein</fullName>
    </submittedName>
</protein>
<evidence type="ECO:0000313" key="1">
    <source>
        <dbReference type="EMBL" id="OAF65466.1"/>
    </source>
</evidence>
<sequence>MQNVTEETSSLIATSTNLRQTIRRKQRLESSYPPIPHDIRDFEIPISLTLTTYNRKFLLYDSGVGDKNRILIYYTTSLMQILKDSKYWMCDGTLI</sequence>
<gene>
    <name evidence="1" type="ORF">A3Q56_06823</name>
</gene>
<name>A0A177ATY7_9BILA</name>
<proteinExistence type="predicted"/>
<dbReference type="EMBL" id="LWCA01001278">
    <property type="protein sequence ID" value="OAF65466.1"/>
    <property type="molecule type" value="Genomic_DNA"/>
</dbReference>
<evidence type="ECO:0000313" key="2">
    <source>
        <dbReference type="Proteomes" id="UP000078046"/>
    </source>
</evidence>